<sequence length="282" mass="32031">MQMEHRNGRRAFVKNGLAGSIAWALLGSSGLSKVADAAEAGDGQALRDEAIAAHGGLERWRQLSRFSMRISLYGGLFERKGHGGNELANLVCEGTTREPYVRMTGFREPDLSLVYRPDRVSLERTDGTLLRERNNPRDAFAGQTALSKWDDLHLAYFSGYAHWNYFIIPFVFANTGFNFEDYGIWQEDGQSWRRLRVTYPPDFVTHSREQMFYFDNKGLLRRMDYGPTLAGSGRIAHYCDEHKTFDGIVVPTKRRAYRLDEGGNPIKSQVWGGVDISSAEFR</sequence>
<accession>A0A1U9UX52</accession>
<organism evidence="1 2">
    <name type="scientific">Cupriavidus necator</name>
    <name type="common">Alcaligenes eutrophus</name>
    <name type="synonym">Ralstonia eutropha</name>
    <dbReference type="NCBI Taxonomy" id="106590"/>
    <lineage>
        <taxon>Bacteria</taxon>
        <taxon>Pseudomonadati</taxon>
        <taxon>Pseudomonadota</taxon>
        <taxon>Betaproteobacteria</taxon>
        <taxon>Burkholderiales</taxon>
        <taxon>Burkholderiaceae</taxon>
        <taxon>Cupriavidus</taxon>
    </lineage>
</organism>
<evidence type="ECO:0000313" key="2">
    <source>
        <dbReference type="Proteomes" id="UP000189627"/>
    </source>
</evidence>
<evidence type="ECO:0000313" key="1">
    <source>
        <dbReference type="EMBL" id="AQV97294.1"/>
    </source>
</evidence>
<dbReference type="PROSITE" id="PS51318">
    <property type="entry name" value="TAT"/>
    <property type="match status" value="1"/>
</dbReference>
<protein>
    <submittedName>
        <fullName evidence="1">Uncharacterized protein</fullName>
    </submittedName>
</protein>
<dbReference type="EMBL" id="CP017758">
    <property type="protein sequence ID" value="AQV97294.1"/>
    <property type="molecule type" value="Genomic_DNA"/>
</dbReference>
<reference evidence="2" key="1">
    <citation type="submission" date="2017-02" db="EMBL/GenBank/DDBJ databases">
        <title>Complete genome sequence of Cupriavidus necator strain NH9, a 3-chlorobenzoate degrader.</title>
        <authorList>
            <person name="Moriuchi R."/>
            <person name="Dohra H."/>
            <person name="Ogawa N."/>
        </authorList>
    </citation>
    <scope>NUCLEOTIDE SEQUENCE [LARGE SCALE GENOMIC DNA]</scope>
    <source>
        <strain evidence="2">NH9</strain>
    </source>
</reference>
<dbReference type="Proteomes" id="UP000189627">
    <property type="component" value="Chromosome 2"/>
</dbReference>
<name>A0A1U9UX52_CUPNE</name>
<dbReference type="AlphaFoldDB" id="A0A1U9UX52"/>
<proteinExistence type="predicted"/>
<dbReference type="InterPro" id="IPR006311">
    <property type="entry name" value="TAT_signal"/>
</dbReference>
<dbReference type="KEGG" id="cuh:BJN34_25885"/>
<gene>
    <name evidence="1" type="ORF">BJN34_25885</name>
</gene>